<gene>
    <name evidence="2" type="ORF">GF068_22105</name>
</gene>
<keyword evidence="1" id="KW-0732">Signal</keyword>
<organism evidence="2 3">
    <name type="scientific">Polyangium spumosum</name>
    <dbReference type="NCBI Taxonomy" id="889282"/>
    <lineage>
        <taxon>Bacteria</taxon>
        <taxon>Pseudomonadati</taxon>
        <taxon>Myxococcota</taxon>
        <taxon>Polyangia</taxon>
        <taxon>Polyangiales</taxon>
        <taxon>Polyangiaceae</taxon>
        <taxon>Polyangium</taxon>
    </lineage>
</organism>
<evidence type="ECO:0008006" key="4">
    <source>
        <dbReference type="Google" id="ProtNLM"/>
    </source>
</evidence>
<keyword evidence="3" id="KW-1185">Reference proteome</keyword>
<name>A0A6N7PVX2_9BACT</name>
<dbReference type="AlphaFoldDB" id="A0A6N7PVX2"/>
<evidence type="ECO:0000313" key="2">
    <source>
        <dbReference type="EMBL" id="MRG94590.1"/>
    </source>
</evidence>
<dbReference type="RefSeq" id="WP_153821426.1">
    <property type="nucleotide sequence ID" value="NZ_WJIE01000006.1"/>
</dbReference>
<evidence type="ECO:0000313" key="3">
    <source>
        <dbReference type="Proteomes" id="UP000440224"/>
    </source>
</evidence>
<dbReference type="PROSITE" id="PS51257">
    <property type="entry name" value="PROKAR_LIPOPROTEIN"/>
    <property type="match status" value="1"/>
</dbReference>
<proteinExistence type="predicted"/>
<reference evidence="2 3" key="1">
    <citation type="submission" date="2019-10" db="EMBL/GenBank/DDBJ databases">
        <title>A soil myxobacterium in the family Polyangiaceae.</title>
        <authorList>
            <person name="Li Y."/>
            <person name="Wang J."/>
        </authorList>
    </citation>
    <scope>NUCLEOTIDE SEQUENCE [LARGE SCALE GENOMIC DNA]</scope>
    <source>
        <strain evidence="2 3">DSM 14734</strain>
    </source>
</reference>
<protein>
    <recommendedName>
        <fullName evidence="4">Lipoprotein</fullName>
    </recommendedName>
</protein>
<feature type="signal peptide" evidence="1">
    <location>
        <begin position="1"/>
        <end position="16"/>
    </location>
</feature>
<evidence type="ECO:0000256" key="1">
    <source>
        <dbReference type="SAM" id="SignalP"/>
    </source>
</evidence>
<dbReference type="EMBL" id="WJIE01000006">
    <property type="protein sequence ID" value="MRG94590.1"/>
    <property type="molecule type" value="Genomic_DNA"/>
</dbReference>
<sequence length="244" mass="25633">MRRLLRSLLVFVPVLAACGSGTGQPEVSFPAVFTSPATNEFVVDDVTVTLDEARVAFGPAYFCASASGSATLCEAAIGEIRRVTAVDALAMAEAPLGTYEGFAGDVRSASYDYGIHWFLPQQEAAAAPEAPGGHSARVRGVASRAGTSVRFEANIDVVPLFRGQRAVPTTQVEGTVTEATSRLEVRFDVASWFSAVDFGAALDEGLDPFVIGPGARDHDAVVIRMVSTHPPSFVFVEGEAPPAL</sequence>
<comment type="caution">
    <text evidence="2">The sequence shown here is derived from an EMBL/GenBank/DDBJ whole genome shotgun (WGS) entry which is preliminary data.</text>
</comment>
<dbReference type="OrthoDB" id="5501289at2"/>
<feature type="chain" id="PRO_5026818207" description="Lipoprotein" evidence="1">
    <location>
        <begin position="17"/>
        <end position="244"/>
    </location>
</feature>
<dbReference type="Proteomes" id="UP000440224">
    <property type="component" value="Unassembled WGS sequence"/>
</dbReference>
<accession>A0A6N7PVX2</accession>